<dbReference type="RefSeq" id="WP_146049819.1">
    <property type="nucleotide sequence ID" value="NZ_JBQPLU010000013.1"/>
</dbReference>
<reference evidence="1 2" key="2">
    <citation type="submission" date="2024-07" db="EMBL/GenBank/DDBJ databases">
        <authorList>
            <person name="Raymann K."/>
        </authorList>
    </citation>
    <scope>NUCLEOTIDE SEQUENCE [LARGE SCALE GENOMIC DNA]</scope>
    <source>
        <strain evidence="1 2">KZ19</strain>
    </source>
</reference>
<reference evidence="1 2" key="1">
    <citation type="submission" date="2024-07" db="EMBL/GenBank/DDBJ databases">
        <title>Making a pathogen? Evaluating the impact of protist predation on the evolution of virulence in Serratia marcescens.</title>
        <authorList>
            <person name="Hopkins H."/>
            <person name="Lopezguerra C."/>
            <person name="Lau M.-J."/>
        </authorList>
    </citation>
    <scope>NUCLEOTIDE SEQUENCE [LARGE SCALE GENOMIC DNA]</scope>
    <source>
        <strain evidence="1 2">KZ19</strain>
    </source>
</reference>
<comment type="caution">
    <text evidence="1">The sequence shown here is derived from an EMBL/GenBank/DDBJ whole genome shotgun (WGS) entry which is preliminary data.</text>
</comment>
<evidence type="ECO:0000313" key="1">
    <source>
        <dbReference type="EMBL" id="MEX3185365.1"/>
    </source>
</evidence>
<name>A0AB35YZM5_SERMA</name>
<accession>A0AB35YZM5</accession>
<dbReference type="Proteomes" id="UP000237365">
    <property type="component" value="Unassembled WGS sequence"/>
</dbReference>
<gene>
    <name evidence="1" type="ORF">C3R40_001880</name>
</gene>
<organism evidence="1 2">
    <name type="scientific">Serratia marcescens</name>
    <dbReference type="NCBI Taxonomy" id="615"/>
    <lineage>
        <taxon>Bacteria</taxon>
        <taxon>Pseudomonadati</taxon>
        <taxon>Pseudomonadota</taxon>
        <taxon>Gammaproteobacteria</taxon>
        <taxon>Enterobacterales</taxon>
        <taxon>Yersiniaceae</taxon>
        <taxon>Serratia</taxon>
    </lineage>
</organism>
<dbReference type="AlphaFoldDB" id="A0AB35YZM5"/>
<sequence>MSMNVYFVATPSQDAWIDFTLAVTEVFWLLPEEARPEGITEAGQLFDGMIFETAGLRVSPVAEVNIPMQPMPYVEERVGFFQRPDFFHRLVLILIHNLCPGSVRIERNDSRLSKNPGWELPLLWLRHHLKRPELLAPGEVDEAALADDSILYHLEGYNSHNDDPDELLCRWRVIVGMDEVLAVRLNQAHSAA</sequence>
<evidence type="ECO:0000313" key="2">
    <source>
        <dbReference type="Proteomes" id="UP000237365"/>
    </source>
</evidence>
<proteinExistence type="predicted"/>
<protein>
    <submittedName>
        <fullName evidence="1">Uncharacterized protein</fullName>
    </submittedName>
</protein>
<dbReference type="EMBL" id="PQGI02000001">
    <property type="protein sequence ID" value="MEX3185365.1"/>
    <property type="molecule type" value="Genomic_DNA"/>
</dbReference>